<evidence type="ECO:0000256" key="1">
    <source>
        <dbReference type="SAM" id="SignalP"/>
    </source>
</evidence>
<comment type="caution">
    <text evidence="2">The sequence shown here is derived from an EMBL/GenBank/DDBJ whole genome shotgun (WGS) entry which is preliminary data.</text>
</comment>
<feature type="chain" id="PRO_5046104361" evidence="1">
    <location>
        <begin position="21"/>
        <end position="150"/>
    </location>
</feature>
<gene>
    <name evidence="2" type="ORF">MCOR33_011360</name>
</gene>
<protein>
    <submittedName>
        <fullName evidence="2">Uncharacterized protein</fullName>
    </submittedName>
</protein>
<dbReference type="EMBL" id="JABSND010000479">
    <property type="protein sequence ID" value="KAI6290359.1"/>
    <property type="molecule type" value="Genomic_DNA"/>
</dbReference>
<dbReference type="Proteomes" id="UP001059893">
    <property type="component" value="Unassembled WGS sequence"/>
</dbReference>
<feature type="signal peptide" evidence="1">
    <location>
        <begin position="1"/>
        <end position="20"/>
    </location>
</feature>
<keyword evidence="3" id="KW-1185">Reference proteome</keyword>
<evidence type="ECO:0000313" key="2">
    <source>
        <dbReference type="EMBL" id="KAI6290359.1"/>
    </source>
</evidence>
<evidence type="ECO:0000313" key="3">
    <source>
        <dbReference type="Proteomes" id="UP001059893"/>
    </source>
</evidence>
<sequence>MHFTTLLGTTIALLAGQCAAASPSTPASYSAEAAAAAALGPLTRIDKPFTQCRVTYTAPNKKPVVNKLGHGGTAKLSVDGVTYTAVADAKCKLVVVGSPWPAGHFTVGQVVKGKVGVPPRMEIWVDEEDIVPKMSRLGLGRRPGRARHGQ</sequence>
<name>A0ABQ8N5N1_PYRGI</name>
<proteinExistence type="predicted"/>
<organism evidence="2 3">
    <name type="scientific">Pyricularia grisea</name>
    <name type="common">Crabgrass-specific blast fungus</name>
    <name type="synonym">Magnaporthe grisea</name>
    <dbReference type="NCBI Taxonomy" id="148305"/>
    <lineage>
        <taxon>Eukaryota</taxon>
        <taxon>Fungi</taxon>
        <taxon>Dikarya</taxon>
        <taxon>Ascomycota</taxon>
        <taxon>Pezizomycotina</taxon>
        <taxon>Sordariomycetes</taxon>
        <taxon>Sordariomycetidae</taxon>
        <taxon>Magnaporthales</taxon>
        <taxon>Pyriculariaceae</taxon>
        <taxon>Pyricularia</taxon>
    </lineage>
</organism>
<reference evidence="2" key="1">
    <citation type="submission" date="2021-01" db="EMBL/GenBank/DDBJ databases">
        <title>Deciphering the adaptive evolutionary patterns associated with biogeogrpahic diversity in the finger millet blast pathogen Magnaporthe oryzae in Eastern Africa.</title>
        <authorList>
            <person name="Onyema G."/>
            <person name="Shittu T.A."/>
            <person name="Dodsworth S."/>
            <person name="Devilliers S."/>
            <person name="Muthumeenakshi S."/>
            <person name="Sreenivasaprasad S."/>
        </authorList>
    </citation>
    <scope>NUCLEOTIDE SEQUENCE</scope>
    <source>
        <strain evidence="2">D15/s37</strain>
    </source>
</reference>
<keyword evidence="1" id="KW-0732">Signal</keyword>
<accession>A0ABQ8N5N1</accession>